<dbReference type="InterPro" id="IPR036249">
    <property type="entry name" value="Thioredoxin-like_sf"/>
</dbReference>
<dbReference type="PANTHER" id="PTHR32234">
    <property type="entry name" value="THIOL:DISULFIDE INTERCHANGE PROTEIN DSBD"/>
    <property type="match status" value="1"/>
</dbReference>
<feature type="transmembrane region" description="Helical" evidence="18">
    <location>
        <begin position="244"/>
        <end position="270"/>
    </location>
</feature>
<dbReference type="PANTHER" id="PTHR32234:SF0">
    <property type="entry name" value="THIOL:DISULFIDE INTERCHANGE PROTEIN DSBD"/>
    <property type="match status" value="1"/>
</dbReference>
<dbReference type="Gene3D" id="3.40.30.10">
    <property type="entry name" value="Glutaredoxin"/>
    <property type="match status" value="1"/>
</dbReference>
<keyword evidence="3 18" id="KW-0813">Transport</keyword>
<dbReference type="STRING" id="187330.AMS58_08085"/>
<dbReference type="HAMAP" id="MF_00399">
    <property type="entry name" value="DbsD"/>
    <property type="match status" value="1"/>
</dbReference>
<keyword evidence="21" id="KW-1185">Reference proteome</keyword>
<proteinExistence type="inferred from homology"/>
<reference evidence="20 21" key="1">
    <citation type="submission" date="2015-08" db="EMBL/GenBank/DDBJ databases">
        <title>Draft Genome Sequence of Pseudoalteromonas porphyrae UCD-SED14.</title>
        <authorList>
            <person name="Coil D.A."/>
            <person name="Jospin G."/>
            <person name="Lee R.D."/>
            <person name="Eisen J.A."/>
        </authorList>
    </citation>
    <scope>NUCLEOTIDE SEQUENCE [LARGE SCALE GENOMIC DNA]</scope>
    <source>
        <strain evidence="20 21">UCD-SED14</strain>
    </source>
</reference>
<evidence type="ECO:0000256" key="17">
    <source>
        <dbReference type="ARBA" id="ARBA00047804"/>
    </source>
</evidence>
<dbReference type="CDD" id="cd02953">
    <property type="entry name" value="DsbDgamma"/>
    <property type="match status" value="1"/>
</dbReference>
<dbReference type="InterPro" id="IPR036929">
    <property type="entry name" value="DsbDN_sf"/>
</dbReference>
<evidence type="ECO:0000256" key="4">
    <source>
        <dbReference type="ARBA" id="ARBA00022475"/>
    </source>
</evidence>
<feature type="signal peptide" evidence="18">
    <location>
        <begin position="1"/>
        <end position="18"/>
    </location>
</feature>
<evidence type="ECO:0000256" key="12">
    <source>
        <dbReference type="ARBA" id="ARBA00023027"/>
    </source>
</evidence>
<feature type="domain" description="Thioredoxin" evidence="19">
    <location>
        <begin position="469"/>
        <end position="610"/>
    </location>
</feature>
<evidence type="ECO:0000256" key="10">
    <source>
        <dbReference type="ARBA" id="ARBA00022989"/>
    </source>
</evidence>
<evidence type="ECO:0000256" key="3">
    <source>
        <dbReference type="ARBA" id="ARBA00022448"/>
    </source>
</evidence>
<keyword evidence="10 18" id="KW-1133">Transmembrane helix</keyword>
<comment type="caution">
    <text evidence="18">Lacks conserved residue(s) required for the propagation of feature annotation.</text>
</comment>
<feature type="disulfide bond" description="Redox-active" evidence="18">
    <location>
        <begin position="127"/>
        <end position="133"/>
    </location>
</feature>
<dbReference type="AlphaFoldDB" id="A0A0N1MVG6"/>
<dbReference type="InterPro" id="IPR035671">
    <property type="entry name" value="DsbD_gamma"/>
</dbReference>
<dbReference type="GO" id="GO:0017004">
    <property type="term" value="P:cytochrome complex assembly"/>
    <property type="evidence" value="ECO:0007669"/>
    <property type="project" value="UniProtKB-UniRule"/>
</dbReference>
<keyword evidence="13 18" id="KW-0472">Membrane</keyword>
<comment type="function">
    <text evidence="18">Required to facilitate the formation of correct disulfide bonds in some periplasmic proteins and for the assembly of the periplasmic c-type cytochromes. Acts by transferring electrons from cytoplasmic thioredoxin to the periplasm. This transfer involves a cascade of disulfide bond formation and reduction steps.</text>
</comment>
<evidence type="ECO:0000256" key="5">
    <source>
        <dbReference type="ARBA" id="ARBA00022519"/>
    </source>
</evidence>
<dbReference type="InterPro" id="IPR013766">
    <property type="entry name" value="Thioredoxin_domain"/>
</dbReference>
<dbReference type="InterPro" id="IPR003834">
    <property type="entry name" value="Cyt_c_assmbl_TM_dom"/>
</dbReference>
<feature type="transmembrane region" description="Helical" evidence="18">
    <location>
        <begin position="360"/>
        <end position="381"/>
    </location>
</feature>
<evidence type="ECO:0000256" key="15">
    <source>
        <dbReference type="ARBA" id="ARBA00023284"/>
    </source>
</evidence>
<evidence type="ECO:0000256" key="11">
    <source>
        <dbReference type="ARBA" id="ARBA00023002"/>
    </source>
</evidence>
<accession>A0A0N1MVG6</accession>
<evidence type="ECO:0000256" key="6">
    <source>
        <dbReference type="ARBA" id="ARBA00022692"/>
    </source>
</evidence>
<comment type="caution">
    <text evidence="20">The sequence shown here is derived from an EMBL/GenBank/DDBJ whole genome shotgun (WGS) entry which is preliminary data.</text>
</comment>
<comment type="catalytic activity">
    <reaction evidence="16 18">
        <text>[protein]-dithiol + NAD(+) = [protein]-disulfide + NADH + H(+)</text>
        <dbReference type="Rhea" id="RHEA:18749"/>
        <dbReference type="Rhea" id="RHEA-COMP:10593"/>
        <dbReference type="Rhea" id="RHEA-COMP:10594"/>
        <dbReference type="ChEBI" id="CHEBI:15378"/>
        <dbReference type="ChEBI" id="CHEBI:29950"/>
        <dbReference type="ChEBI" id="CHEBI:50058"/>
        <dbReference type="ChEBI" id="CHEBI:57540"/>
        <dbReference type="ChEBI" id="CHEBI:57945"/>
        <dbReference type="EC" id="1.8.1.8"/>
    </reaction>
</comment>
<dbReference type="EC" id="1.8.1.8" evidence="18"/>
<feature type="chain" id="PRO_5008992501" description="Thiol:disulfide interchange protein DsbD" evidence="18">
    <location>
        <begin position="19"/>
        <end position="613"/>
    </location>
</feature>
<keyword evidence="15 18" id="KW-0676">Redox-active center</keyword>
<keyword evidence="7 18" id="KW-0732">Signal</keyword>
<protein>
    <recommendedName>
        <fullName evidence="18">Thiol:disulfide interchange protein DsbD</fullName>
        <ecNumber evidence="18">1.8.1.8</ecNumber>
    </recommendedName>
    <alternativeName>
        <fullName evidence="18">Protein-disulfide reductase</fullName>
        <shortName evidence="18">Disulfide reductase</shortName>
    </alternativeName>
</protein>
<keyword evidence="9 18" id="KW-0249">Electron transport</keyword>
<dbReference type="PROSITE" id="PS00194">
    <property type="entry name" value="THIOREDOXIN_1"/>
    <property type="match status" value="1"/>
</dbReference>
<dbReference type="SUPFAM" id="SSF52833">
    <property type="entry name" value="Thioredoxin-like"/>
    <property type="match status" value="1"/>
</dbReference>
<dbReference type="Gene3D" id="2.60.40.1250">
    <property type="entry name" value="Thiol:disulfide interchange protein DsbD, N-terminal domain"/>
    <property type="match status" value="1"/>
</dbReference>
<keyword evidence="5 18" id="KW-0997">Cell inner membrane</keyword>
<evidence type="ECO:0000256" key="18">
    <source>
        <dbReference type="HAMAP-Rule" id="MF_00399"/>
    </source>
</evidence>
<dbReference type="Proteomes" id="UP000037848">
    <property type="component" value="Unassembled WGS sequence"/>
</dbReference>
<dbReference type="GO" id="GO:0045454">
    <property type="term" value="P:cell redox homeostasis"/>
    <property type="evidence" value="ECO:0007669"/>
    <property type="project" value="TreeGrafter"/>
</dbReference>
<evidence type="ECO:0000256" key="14">
    <source>
        <dbReference type="ARBA" id="ARBA00023157"/>
    </source>
</evidence>
<evidence type="ECO:0000256" key="7">
    <source>
        <dbReference type="ARBA" id="ARBA00022729"/>
    </source>
</evidence>
<evidence type="ECO:0000256" key="9">
    <source>
        <dbReference type="ARBA" id="ARBA00022982"/>
    </source>
</evidence>
<evidence type="ECO:0000313" key="21">
    <source>
        <dbReference type="Proteomes" id="UP000037848"/>
    </source>
</evidence>
<evidence type="ECO:0000256" key="13">
    <source>
        <dbReference type="ARBA" id="ARBA00023136"/>
    </source>
</evidence>
<feature type="transmembrane region" description="Helical" evidence="18">
    <location>
        <begin position="402"/>
        <end position="418"/>
    </location>
</feature>
<dbReference type="PATRIC" id="fig|187330.3.peg.619"/>
<feature type="transmembrane region" description="Helical" evidence="18">
    <location>
        <begin position="424"/>
        <end position="442"/>
    </location>
</feature>
<keyword evidence="4 18" id="KW-1003">Cell membrane</keyword>
<comment type="catalytic activity">
    <reaction evidence="17 18">
        <text>[protein]-dithiol + NADP(+) = [protein]-disulfide + NADPH + H(+)</text>
        <dbReference type="Rhea" id="RHEA:18753"/>
        <dbReference type="Rhea" id="RHEA-COMP:10593"/>
        <dbReference type="Rhea" id="RHEA-COMP:10594"/>
        <dbReference type="ChEBI" id="CHEBI:15378"/>
        <dbReference type="ChEBI" id="CHEBI:29950"/>
        <dbReference type="ChEBI" id="CHEBI:50058"/>
        <dbReference type="ChEBI" id="CHEBI:57783"/>
        <dbReference type="ChEBI" id="CHEBI:58349"/>
        <dbReference type="EC" id="1.8.1.8"/>
    </reaction>
</comment>
<sequence precursor="true">MRCFILLLCALSLMPAQATTNNLLSDLLQPAEQTFLPVDQAFSFDFDQQGNTLFIGWDIAPGYYLYKKKLEIIGKGANIQVPELGKGVVIEDEFFGKTEVFFDSLSVISKLSNVAQDGIVKVRYQGCAEAGLCYPPEIISIPLSVIAGETVAIKNAPDSATAGNALTALGIESPHSPEDAVVQEDDPEKELNFTEKLASQGLLANLAIFFLVGIGLAFTPCVFPMFPILSSLIAGQKNLSTKKAFALSFIYIQGMAVTYAALGLVVASLGGQVQGYLQHPTVLISFSLLFVLLAMSMFGWYEIKLPSGMMNKLTQVSNNQKGGNYIGVFLMGVLSGLIASPCTTAPLSAALLFVAQSGDYLVGGLTLYVLSLGMGIPLLLLGTSGGKLLPKAGGWMEQVKTLFGFIMLVVPLILLERIVDADIILLMAGLLALATALYLHHWQSAQTQGKLKTALWFAATLLVVGGASLTKNYIWPTAQVVSTTNDEQQERGFKLVANLAELKQAIGDANNEGRLVMVDLYAEWCVACKEFEKYTFPDAKVQAEFANFELLKIDLTESDDITIEVMEEFTVFGLPSILFFDMQGEELGAQRVTGFLNANDFAEHLAKVSNNVK</sequence>
<name>A0A0N1MVG6_9GAMM</name>
<evidence type="ECO:0000256" key="2">
    <source>
        <dbReference type="ARBA" id="ARBA00007241"/>
    </source>
</evidence>
<dbReference type="SUPFAM" id="SSF74863">
    <property type="entry name" value="Thiol:disulfide interchange protein DsbD, N-terminal domain (DsbD-alpha)"/>
    <property type="match status" value="1"/>
</dbReference>
<dbReference type="EMBL" id="LHPH01000002">
    <property type="protein sequence ID" value="KPH65232.1"/>
    <property type="molecule type" value="Genomic_DNA"/>
</dbReference>
<evidence type="ECO:0000256" key="16">
    <source>
        <dbReference type="ARBA" id="ARBA00047388"/>
    </source>
</evidence>
<dbReference type="Pfam" id="PF13899">
    <property type="entry name" value="Thioredoxin_7"/>
    <property type="match status" value="1"/>
</dbReference>
<keyword evidence="14 18" id="KW-1015">Disulfide bond</keyword>
<dbReference type="GO" id="GO:0009055">
    <property type="term" value="F:electron transfer activity"/>
    <property type="evidence" value="ECO:0007669"/>
    <property type="project" value="UniProtKB-UniRule"/>
</dbReference>
<dbReference type="InterPro" id="IPR028250">
    <property type="entry name" value="DsbDN"/>
</dbReference>
<feature type="disulfide bond" description="Redox-active" evidence="18">
    <location>
        <begin position="525"/>
        <end position="528"/>
    </location>
</feature>
<comment type="subcellular location">
    <subcellularLocation>
        <location evidence="1 18">Cell inner membrane</location>
        <topology evidence="1 18">Multi-pass membrane protein</topology>
    </subcellularLocation>
</comment>
<dbReference type="NCBIfam" id="NF001419">
    <property type="entry name" value="PRK00293.1"/>
    <property type="match status" value="1"/>
</dbReference>
<dbReference type="OrthoDB" id="9811036at2"/>
<keyword evidence="6 18" id="KW-0812">Transmembrane</keyword>
<keyword evidence="8 18" id="KW-0201">Cytochrome c-type biogenesis</keyword>
<dbReference type="RefSeq" id="WP_054204530.1">
    <property type="nucleotide sequence ID" value="NZ_LHPH01000002.1"/>
</dbReference>
<keyword evidence="12 18" id="KW-0520">NAD</keyword>
<comment type="similarity">
    <text evidence="2 18">Belongs to the thioredoxin family. DsbD subfamily.</text>
</comment>
<evidence type="ECO:0000313" key="20">
    <source>
        <dbReference type="EMBL" id="KPH65232.1"/>
    </source>
</evidence>
<evidence type="ECO:0000256" key="1">
    <source>
        <dbReference type="ARBA" id="ARBA00004429"/>
    </source>
</evidence>
<feature type="transmembrane region" description="Helical" evidence="18">
    <location>
        <begin position="282"/>
        <end position="301"/>
    </location>
</feature>
<dbReference type="Pfam" id="PF02683">
    <property type="entry name" value="DsbD_TM"/>
    <property type="match status" value="1"/>
</dbReference>
<gene>
    <name evidence="18" type="primary">dsbD</name>
    <name evidence="20" type="ORF">ADS77_02900</name>
</gene>
<organism evidence="20 21">
    <name type="scientific">Pseudoalteromonas porphyrae</name>
    <dbReference type="NCBI Taxonomy" id="187330"/>
    <lineage>
        <taxon>Bacteria</taxon>
        <taxon>Pseudomonadati</taxon>
        <taxon>Pseudomonadota</taxon>
        <taxon>Gammaproteobacteria</taxon>
        <taxon>Alteromonadales</taxon>
        <taxon>Pseudoalteromonadaceae</taxon>
        <taxon>Pseudoalteromonas</taxon>
    </lineage>
</organism>
<dbReference type="Pfam" id="PF11412">
    <property type="entry name" value="DsbD_N"/>
    <property type="match status" value="1"/>
</dbReference>
<dbReference type="GO" id="GO:0005886">
    <property type="term" value="C:plasma membrane"/>
    <property type="evidence" value="ECO:0007669"/>
    <property type="project" value="UniProtKB-SubCell"/>
</dbReference>
<evidence type="ECO:0000256" key="8">
    <source>
        <dbReference type="ARBA" id="ARBA00022748"/>
    </source>
</evidence>
<dbReference type="PROSITE" id="PS51352">
    <property type="entry name" value="THIOREDOXIN_2"/>
    <property type="match status" value="1"/>
</dbReference>
<feature type="transmembrane region" description="Helical" evidence="18">
    <location>
        <begin position="202"/>
        <end position="223"/>
    </location>
</feature>
<dbReference type="InterPro" id="IPR022910">
    <property type="entry name" value="Thiol_diS_interchange_DbsD"/>
</dbReference>
<feature type="transmembrane region" description="Helical" evidence="18">
    <location>
        <begin position="322"/>
        <end position="340"/>
    </location>
</feature>
<feature type="transmembrane region" description="Helical" evidence="18">
    <location>
        <begin position="454"/>
        <end position="475"/>
    </location>
</feature>
<evidence type="ECO:0000259" key="19">
    <source>
        <dbReference type="PROSITE" id="PS51352"/>
    </source>
</evidence>
<dbReference type="GO" id="GO:0047134">
    <property type="term" value="F:protein-disulfide reductase [NAD(P)H] activity"/>
    <property type="evidence" value="ECO:0007669"/>
    <property type="project" value="UniProtKB-UniRule"/>
</dbReference>
<keyword evidence="11 18" id="KW-0560">Oxidoreductase</keyword>
<dbReference type="InterPro" id="IPR017937">
    <property type="entry name" value="Thioredoxin_CS"/>
</dbReference>